<dbReference type="SUPFAM" id="SSF56784">
    <property type="entry name" value="HAD-like"/>
    <property type="match status" value="1"/>
</dbReference>
<comment type="caution">
    <text evidence="1">The sequence shown here is derived from an EMBL/GenBank/DDBJ whole genome shotgun (WGS) entry which is preliminary data.</text>
</comment>
<dbReference type="InterPro" id="IPR006439">
    <property type="entry name" value="HAD-SF_hydro_IA"/>
</dbReference>
<dbReference type="Proteomes" id="UP000552644">
    <property type="component" value="Unassembled WGS sequence"/>
</dbReference>
<dbReference type="PANTHER" id="PTHR47829:SF1">
    <property type="entry name" value="HAD FAMILY PHOSPHATASE"/>
    <property type="match status" value="1"/>
</dbReference>
<dbReference type="Gene3D" id="3.40.50.1000">
    <property type="entry name" value="HAD superfamily/HAD-like"/>
    <property type="match status" value="1"/>
</dbReference>
<organism evidence="1 2">
    <name type="scientific">Streptosporangium saharense</name>
    <dbReference type="NCBI Taxonomy" id="1706840"/>
    <lineage>
        <taxon>Bacteria</taxon>
        <taxon>Bacillati</taxon>
        <taxon>Actinomycetota</taxon>
        <taxon>Actinomycetes</taxon>
        <taxon>Streptosporangiales</taxon>
        <taxon>Streptosporangiaceae</taxon>
        <taxon>Streptosporangium</taxon>
    </lineage>
</organism>
<dbReference type="InterPro" id="IPR023214">
    <property type="entry name" value="HAD_sf"/>
</dbReference>
<dbReference type="NCBIfam" id="TIGR01509">
    <property type="entry name" value="HAD-SF-IA-v3"/>
    <property type="match status" value="1"/>
</dbReference>
<sequence length="197" mass="21387">MTIPLRAPIHAWCTSQGLPVDAWANALGSHPTGRSLYMELELGRMTQAEWNTATAMLLGVDPDNLMGRVHAQVRAEPSMVALARRARQAGLTVALLSNSYGRDPYDPYTATGVWELFDHHVISEVEGVAKPDPRIYEATLERMGLVADQCLFVDDTAANLLPAQMLGIGTVLADGPDIARRVAALLDLPPVSYTAWP</sequence>
<dbReference type="AlphaFoldDB" id="A0A7W7QHT6"/>
<dbReference type="Pfam" id="PF00702">
    <property type="entry name" value="Hydrolase"/>
    <property type="match status" value="1"/>
</dbReference>
<evidence type="ECO:0000313" key="2">
    <source>
        <dbReference type="Proteomes" id="UP000552644"/>
    </source>
</evidence>
<dbReference type="InterPro" id="IPR036412">
    <property type="entry name" value="HAD-like_sf"/>
</dbReference>
<protein>
    <submittedName>
        <fullName evidence="1">Putative hydrolase of the HAD superfamily</fullName>
    </submittedName>
</protein>
<dbReference type="GO" id="GO:0016787">
    <property type="term" value="F:hydrolase activity"/>
    <property type="evidence" value="ECO:0007669"/>
    <property type="project" value="UniProtKB-KW"/>
</dbReference>
<keyword evidence="2" id="KW-1185">Reference proteome</keyword>
<name>A0A7W7QHT6_9ACTN</name>
<dbReference type="RefSeq" id="WP_184712403.1">
    <property type="nucleotide sequence ID" value="NZ_JACHJP010000001.1"/>
</dbReference>
<accession>A0A7W7QHT6</accession>
<dbReference type="PRINTS" id="PR00413">
    <property type="entry name" value="HADHALOGNASE"/>
</dbReference>
<evidence type="ECO:0000313" key="1">
    <source>
        <dbReference type="EMBL" id="MBB4913654.1"/>
    </source>
</evidence>
<dbReference type="EMBL" id="JACHJP010000001">
    <property type="protein sequence ID" value="MBB4913654.1"/>
    <property type="molecule type" value="Genomic_DNA"/>
</dbReference>
<gene>
    <name evidence="1" type="ORF">FHS44_000726</name>
</gene>
<proteinExistence type="predicted"/>
<dbReference type="InterPro" id="IPR052898">
    <property type="entry name" value="ACAD10-like"/>
</dbReference>
<reference evidence="1 2" key="1">
    <citation type="submission" date="2020-08" db="EMBL/GenBank/DDBJ databases">
        <title>Genomic Encyclopedia of Type Strains, Phase III (KMG-III): the genomes of soil and plant-associated and newly described type strains.</title>
        <authorList>
            <person name="Whitman W."/>
        </authorList>
    </citation>
    <scope>NUCLEOTIDE SEQUENCE [LARGE SCALE GENOMIC DNA]</scope>
    <source>
        <strain evidence="1 2">CECT 8840</strain>
    </source>
</reference>
<keyword evidence="1" id="KW-0378">Hydrolase</keyword>
<dbReference type="PANTHER" id="PTHR47829">
    <property type="entry name" value="HYDROLASE, PUTATIVE (AFU_ORTHOLOGUE AFUA_1G12880)-RELATED"/>
    <property type="match status" value="1"/>
</dbReference>